<dbReference type="SUPFAM" id="SSF53335">
    <property type="entry name" value="S-adenosyl-L-methionine-dependent methyltransferases"/>
    <property type="match status" value="1"/>
</dbReference>
<dbReference type="GO" id="GO:0003677">
    <property type="term" value="F:DNA binding"/>
    <property type="evidence" value="ECO:0007669"/>
    <property type="project" value="UniProtKB-KW"/>
</dbReference>
<dbReference type="InterPro" id="IPR001525">
    <property type="entry name" value="C5_MeTfrase"/>
</dbReference>
<dbReference type="GO" id="GO:0003682">
    <property type="term" value="F:chromatin binding"/>
    <property type="evidence" value="ECO:0007669"/>
    <property type="project" value="InterPro"/>
</dbReference>
<dbReference type="PANTHER" id="PTHR10629:SF52">
    <property type="entry name" value="DNA (CYTOSINE-5)-METHYLTRANSFERASE 1"/>
    <property type="match status" value="1"/>
</dbReference>
<dbReference type="Gene3D" id="3.40.50.150">
    <property type="entry name" value="Vaccinia Virus protein VP39"/>
    <property type="match status" value="1"/>
</dbReference>
<keyword evidence="6" id="KW-0238">DNA-binding</keyword>
<dbReference type="OrthoDB" id="5376140at2759"/>
<gene>
    <name evidence="11" type="ORF">EYC80_009264</name>
</gene>
<dbReference type="GO" id="GO:0005634">
    <property type="term" value="C:nucleus"/>
    <property type="evidence" value="ECO:0007669"/>
    <property type="project" value="UniProtKB-SubCell"/>
</dbReference>
<keyword evidence="5 8" id="KW-0949">S-adenosyl-L-methionine</keyword>
<evidence type="ECO:0000256" key="2">
    <source>
        <dbReference type="ARBA" id="ARBA00011975"/>
    </source>
</evidence>
<evidence type="ECO:0000256" key="8">
    <source>
        <dbReference type="PROSITE-ProRule" id="PRU01016"/>
    </source>
</evidence>
<dbReference type="GO" id="GO:0003886">
    <property type="term" value="F:DNA (cytosine-5-)-methyltransferase activity"/>
    <property type="evidence" value="ECO:0007669"/>
    <property type="project" value="UniProtKB-EC"/>
</dbReference>
<keyword evidence="7" id="KW-0539">Nucleus</keyword>
<feature type="compositionally biased region" description="Acidic residues" evidence="9">
    <location>
        <begin position="43"/>
        <end position="53"/>
    </location>
</feature>
<evidence type="ECO:0000259" key="10">
    <source>
        <dbReference type="PROSITE" id="PS51038"/>
    </source>
</evidence>
<dbReference type="GO" id="GO:0044027">
    <property type="term" value="P:negative regulation of gene expression via chromosomal CpG island methylation"/>
    <property type="evidence" value="ECO:0007669"/>
    <property type="project" value="TreeGrafter"/>
</dbReference>
<organism evidence="11 12">
    <name type="scientific">Monilinia laxa</name>
    <name type="common">Brown rot fungus</name>
    <name type="synonym">Sclerotinia laxa</name>
    <dbReference type="NCBI Taxonomy" id="61186"/>
    <lineage>
        <taxon>Eukaryota</taxon>
        <taxon>Fungi</taxon>
        <taxon>Dikarya</taxon>
        <taxon>Ascomycota</taxon>
        <taxon>Pezizomycotina</taxon>
        <taxon>Leotiomycetes</taxon>
        <taxon>Helotiales</taxon>
        <taxon>Sclerotiniaceae</taxon>
        <taxon>Monilinia</taxon>
    </lineage>
</organism>
<dbReference type="InterPro" id="IPR001025">
    <property type="entry name" value="BAH_dom"/>
</dbReference>
<dbReference type="AlphaFoldDB" id="A0A5N6JX98"/>
<evidence type="ECO:0000313" key="12">
    <source>
        <dbReference type="Proteomes" id="UP000326757"/>
    </source>
</evidence>
<keyword evidence="4 8" id="KW-0808">Transferase</keyword>
<evidence type="ECO:0000256" key="6">
    <source>
        <dbReference type="ARBA" id="ARBA00023125"/>
    </source>
</evidence>
<dbReference type="InterPro" id="IPR043151">
    <property type="entry name" value="BAH_sf"/>
</dbReference>
<dbReference type="GO" id="GO:0032259">
    <property type="term" value="P:methylation"/>
    <property type="evidence" value="ECO:0007669"/>
    <property type="project" value="UniProtKB-KW"/>
</dbReference>
<dbReference type="Proteomes" id="UP000326757">
    <property type="component" value="Unassembled WGS sequence"/>
</dbReference>
<evidence type="ECO:0000256" key="4">
    <source>
        <dbReference type="ARBA" id="ARBA00022679"/>
    </source>
</evidence>
<reference evidence="11 12" key="1">
    <citation type="submission" date="2019-06" db="EMBL/GenBank/DDBJ databases">
        <title>Genome Sequence of the Brown Rot Fungal Pathogen Monilinia laxa.</title>
        <authorList>
            <person name="De Miccolis Angelini R.M."/>
            <person name="Landi L."/>
            <person name="Abate D."/>
            <person name="Pollastro S."/>
            <person name="Romanazzi G."/>
            <person name="Faretra F."/>
        </authorList>
    </citation>
    <scope>NUCLEOTIDE SEQUENCE [LARGE SCALE GENOMIC DNA]</scope>
    <source>
        <strain evidence="11 12">Mlax316</strain>
    </source>
</reference>
<keyword evidence="12" id="KW-1185">Reference proteome</keyword>
<protein>
    <recommendedName>
        <fullName evidence="2">DNA (cytosine-5-)-methyltransferase</fullName>
        <ecNumber evidence="2">2.1.1.37</ecNumber>
    </recommendedName>
</protein>
<dbReference type="Gene3D" id="2.30.30.490">
    <property type="match status" value="2"/>
</dbReference>
<feature type="active site" evidence="8">
    <location>
        <position position="640"/>
    </location>
</feature>
<sequence>MASLSGIDFRKKFASLFQIDPSMSNSEIPKVKPKHCLSTGDKDSEDETGSTVVDDDIPISQERTGLKRRFSACGISDDPDAITSRSDLDTDSDINYAIQIPRSTSKTQNRPWAALKKKNSYQSLKTFTTPWILRIAGEIFGEPLTSIRTSDDEPSHSLALENYREAISSARNPGEKFLLQSREKLTEYRAGDNVLVQLGDVESKLYYSRIVYLFKDRDEESMAHVRYFEHGYSTMTGEIASPRELFLTYECADIYMDDVKGKIRVDFRGENDNNGFSGAGVIKEEYYTSPDRYFYRLNYNISSESFIEASELTIQERGTPLQGYECCARHIAEEKQKSKRLQVLGLNKGYGSVTGFIYNGTEYHRKDFLYFLSKAQSKDKKPYQIGQIKYIRVIRRGDVKSETETDKKEINELDIILRMDVYEQYDDYFQLSRSDEIKNNVQFAVHDERRVFLRKSKNLGPESIDGHCLVMHIDHIEDLSAYKDLNDTFWVRGQISRDVLKESITAENLKPMPEKYLTYSKQSSERSRLEKEMVESKKSGVKLSTLDIFSGADGLSQSFHESGVVGTTYAIEFDSAACKTFERNFPDAIMYNLDASKLLEWTMKKEAGLDPNVLYNMEGDLMTAMPRKGEVDLIIGGPPCQA</sequence>
<dbReference type="InterPro" id="IPR050390">
    <property type="entry name" value="C5-Methyltransferase"/>
</dbReference>
<dbReference type="SMART" id="SM00439">
    <property type="entry name" value="BAH"/>
    <property type="match status" value="2"/>
</dbReference>
<comment type="caution">
    <text evidence="11">The sequence shown here is derived from an EMBL/GenBank/DDBJ whole genome shotgun (WGS) entry which is preliminary data.</text>
</comment>
<comment type="similarity">
    <text evidence="8">Belongs to the class I-like SAM-binding methyltransferase superfamily. C5-methyltransferase family.</text>
</comment>
<comment type="subcellular location">
    <subcellularLocation>
        <location evidence="1">Nucleus</location>
    </subcellularLocation>
</comment>
<accession>A0A5N6JX98</accession>
<evidence type="ECO:0000256" key="9">
    <source>
        <dbReference type="SAM" id="MobiDB-lite"/>
    </source>
</evidence>
<evidence type="ECO:0000256" key="3">
    <source>
        <dbReference type="ARBA" id="ARBA00022603"/>
    </source>
</evidence>
<dbReference type="EC" id="2.1.1.37" evidence="2"/>
<dbReference type="InterPro" id="IPR029063">
    <property type="entry name" value="SAM-dependent_MTases_sf"/>
</dbReference>
<evidence type="ECO:0000256" key="5">
    <source>
        <dbReference type="ARBA" id="ARBA00022691"/>
    </source>
</evidence>
<feature type="domain" description="BAH" evidence="10">
    <location>
        <begin position="186"/>
        <end position="310"/>
    </location>
</feature>
<keyword evidence="3 8" id="KW-0489">Methyltransferase</keyword>
<dbReference type="PROSITE" id="PS51038">
    <property type="entry name" value="BAH"/>
    <property type="match status" value="1"/>
</dbReference>
<name>A0A5N6JX98_MONLA</name>
<evidence type="ECO:0000256" key="1">
    <source>
        <dbReference type="ARBA" id="ARBA00004123"/>
    </source>
</evidence>
<dbReference type="PROSITE" id="PS51679">
    <property type="entry name" value="SAM_MT_C5"/>
    <property type="match status" value="1"/>
</dbReference>
<dbReference type="EMBL" id="VIGI01000011">
    <property type="protein sequence ID" value="KAB8293779.1"/>
    <property type="molecule type" value="Genomic_DNA"/>
</dbReference>
<proteinExistence type="inferred from homology"/>
<feature type="region of interest" description="Disordered" evidence="9">
    <location>
        <begin position="23"/>
        <end position="53"/>
    </location>
</feature>
<dbReference type="Pfam" id="PF01426">
    <property type="entry name" value="BAH"/>
    <property type="match status" value="1"/>
</dbReference>
<evidence type="ECO:0000313" key="11">
    <source>
        <dbReference type="EMBL" id="KAB8293779.1"/>
    </source>
</evidence>
<evidence type="ECO:0000256" key="7">
    <source>
        <dbReference type="ARBA" id="ARBA00023242"/>
    </source>
</evidence>
<dbReference type="PANTHER" id="PTHR10629">
    <property type="entry name" value="CYTOSINE-SPECIFIC METHYLTRANSFERASE"/>
    <property type="match status" value="1"/>
</dbReference>
<dbReference type="Pfam" id="PF00145">
    <property type="entry name" value="DNA_methylase"/>
    <property type="match status" value="1"/>
</dbReference>